<dbReference type="EMBL" id="BDQI01000036">
    <property type="protein sequence ID" value="GAX57494.1"/>
    <property type="molecule type" value="Genomic_DNA"/>
</dbReference>
<dbReference type="RefSeq" id="WP_201264489.1">
    <property type="nucleotide sequence ID" value="NZ_BDQI01000036.1"/>
</dbReference>
<sequence length="58" mass="6367">MRDIVPLDPVVALGGAQHADLVRTVWPHARTPLAGTRGMGEQMARLAVLRKAHEQQLM</sequence>
<protein>
    <submittedName>
        <fullName evidence="1">Uncharacterized protein</fullName>
    </submittedName>
</protein>
<proteinExistence type="predicted"/>
<evidence type="ECO:0000313" key="2">
    <source>
        <dbReference type="Proteomes" id="UP000217446"/>
    </source>
</evidence>
<reference evidence="2" key="1">
    <citation type="submission" date="2017-05" db="EMBL/GenBank/DDBJ databases">
        <title>Streptomyces olivochromogenes NBRC 3561 whole genome shotgun sequence.</title>
        <authorList>
            <person name="Dohra H."/>
            <person name="Kodani S."/>
        </authorList>
    </citation>
    <scope>NUCLEOTIDE SEQUENCE [LARGE SCALE GENOMIC DNA]</scope>
    <source>
        <strain evidence="2">NBRC 3561</strain>
    </source>
</reference>
<dbReference type="Proteomes" id="UP000217446">
    <property type="component" value="Unassembled WGS sequence"/>
</dbReference>
<gene>
    <name evidence="1" type="ORF">SO3561_09064</name>
</gene>
<organism evidence="1 2">
    <name type="scientific">Streptomyces olivochromogenes</name>
    <dbReference type="NCBI Taxonomy" id="1963"/>
    <lineage>
        <taxon>Bacteria</taxon>
        <taxon>Bacillati</taxon>
        <taxon>Actinomycetota</taxon>
        <taxon>Actinomycetes</taxon>
        <taxon>Kitasatosporales</taxon>
        <taxon>Streptomycetaceae</taxon>
        <taxon>Streptomyces</taxon>
    </lineage>
</organism>
<evidence type="ECO:0000313" key="1">
    <source>
        <dbReference type="EMBL" id="GAX57494.1"/>
    </source>
</evidence>
<dbReference type="AlphaFoldDB" id="A0A250VTQ9"/>
<keyword evidence="2" id="KW-1185">Reference proteome</keyword>
<comment type="caution">
    <text evidence="1">The sequence shown here is derived from an EMBL/GenBank/DDBJ whole genome shotgun (WGS) entry which is preliminary data.</text>
</comment>
<accession>A0A250VTQ9</accession>
<name>A0A250VTQ9_STROL</name>